<sequence length="696" mass="79880">MAPFPRSHFASADIQVADIQPPLPGLSFCSSPTLMPALDWAYYPHIRDLILDAAPDDVIPSLRLTQRSVREYLDRRLANHILYVVKKGRLYTRVGHIQLAFQTENIASRIEAIDVYPPDLFEPHDAVGLHLPNLRYARLPCIGDLYNVLPKITSAPQCVIQAVLPKEAVEDVTLNFWVSKKTQKMVFVLPRRLSALRCRNVHYSPALSDVHMSELVIVLLPGLDNVWDENEEGVFIANRFKPDYLQSIMMECLRVPGSTLTLVGLEGLNRKIASETTIGDLLRRHFLKDFHFKRAVWPENHQGRRLHLLSLEEWKAQVPAQEWGLVSTLPERLKFTDFRSPFHHRTLSHLLDKPMVLIDWAFYPHIRDLILDFAPDEAIPALRLTQRAVRDAVDRRIAEHVVYVIDPPRMYTRRGHINLPFQLRDLKWRTRMLDVHAGKVTRYDRNRGLPAHFPSVQLVRLHGQTSTGVVERLLEGLSPPMVFESKFSQTYFLGKRLYAPSICEQPLPVVIQPIVSRRIEDYHIALGTFLTGAYSRVTKLIAVFPQDLSKLHCDEIEFGISGETKDTELIVLFLPSFSPEPPIDERLLECKYSYDKFSWDIHGAFMTKAGKLTIVGLKTWQENTGDPDPDMSWEAAFQEIIDAERQCTPSWSPNPEVRTLSIEEWKKEISEEEWAAVESLPGCCWEKCANYEAELI</sequence>
<protein>
    <submittedName>
        <fullName evidence="1">Uncharacterized protein</fullName>
    </submittedName>
</protein>
<proteinExistence type="predicted"/>
<evidence type="ECO:0000313" key="2">
    <source>
        <dbReference type="Proteomes" id="UP000006757"/>
    </source>
</evidence>
<name>K1W5Y8_TRIAC</name>
<dbReference type="InParanoid" id="K1W5Y8"/>
<organism evidence="1 2">
    <name type="scientific">Trichosporon asahii var. asahii (strain CBS 8904)</name>
    <name type="common">Yeast</name>
    <dbReference type="NCBI Taxonomy" id="1220162"/>
    <lineage>
        <taxon>Eukaryota</taxon>
        <taxon>Fungi</taxon>
        <taxon>Dikarya</taxon>
        <taxon>Basidiomycota</taxon>
        <taxon>Agaricomycotina</taxon>
        <taxon>Tremellomycetes</taxon>
        <taxon>Trichosporonales</taxon>
        <taxon>Trichosporonaceae</taxon>
        <taxon>Trichosporon</taxon>
    </lineage>
</organism>
<evidence type="ECO:0000313" key="1">
    <source>
        <dbReference type="EMBL" id="EKD04338.1"/>
    </source>
</evidence>
<dbReference type="EMBL" id="AMBO01000227">
    <property type="protein sequence ID" value="EKD04338.1"/>
    <property type="molecule type" value="Genomic_DNA"/>
</dbReference>
<accession>K1W5Y8</accession>
<dbReference type="HOGENOM" id="CLU_395968_0_0_1"/>
<comment type="caution">
    <text evidence="1">The sequence shown here is derived from an EMBL/GenBank/DDBJ whole genome shotgun (WGS) entry which is preliminary data.</text>
</comment>
<dbReference type="Proteomes" id="UP000006757">
    <property type="component" value="Unassembled WGS sequence"/>
</dbReference>
<gene>
    <name evidence="1" type="ORF">A1Q2_01369</name>
</gene>
<dbReference type="AlphaFoldDB" id="K1W5Y8"/>
<reference evidence="1 2" key="1">
    <citation type="journal article" date="2012" name="Eukaryot. Cell">
        <title>Genome sequence of the Trichosporon asahii environmental strain CBS 8904.</title>
        <authorList>
            <person name="Yang R.Y."/>
            <person name="Li H.T."/>
            <person name="Zhu H."/>
            <person name="Zhou G.P."/>
            <person name="Wang M."/>
            <person name="Wang L."/>
        </authorList>
    </citation>
    <scope>NUCLEOTIDE SEQUENCE [LARGE SCALE GENOMIC DNA]</scope>
    <source>
        <strain evidence="1 2">CBS 8904</strain>
    </source>
</reference>
<keyword evidence="2" id="KW-1185">Reference proteome</keyword>